<dbReference type="InterPro" id="IPR001763">
    <property type="entry name" value="Rhodanese-like_dom"/>
</dbReference>
<reference evidence="4" key="2">
    <citation type="submission" date="2023-02" db="EMBL/GenBank/DDBJ databases">
        <authorList>
            <person name="Rayyan A."/>
            <person name="Meyer T."/>
            <person name="Kyndt J.A."/>
        </authorList>
    </citation>
    <scope>NUCLEOTIDE SEQUENCE</scope>
    <source>
        <strain evidence="4">DSM 9987</strain>
    </source>
</reference>
<dbReference type="EMBL" id="JAQQLI010000011">
    <property type="protein sequence ID" value="MDC7785902.1"/>
    <property type="molecule type" value="Genomic_DNA"/>
</dbReference>
<evidence type="ECO:0000256" key="2">
    <source>
        <dbReference type="SAM" id="SignalP"/>
    </source>
</evidence>
<evidence type="ECO:0000313" key="4">
    <source>
        <dbReference type="EMBL" id="MDC7785902.1"/>
    </source>
</evidence>
<evidence type="ECO:0000256" key="1">
    <source>
        <dbReference type="ARBA" id="ARBA00022737"/>
    </source>
</evidence>
<comment type="caution">
    <text evidence="4">The sequence shown here is derived from an EMBL/GenBank/DDBJ whole genome shotgun (WGS) entry which is preliminary data.</text>
</comment>
<dbReference type="PROSITE" id="PS50206">
    <property type="entry name" value="RHODANESE_3"/>
    <property type="match status" value="2"/>
</dbReference>
<dbReference type="PANTHER" id="PTHR43855">
    <property type="entry name" value="THIOSULFATE SULFURTRANSFERASE"/>
    <property type="match status" value="1"/>
</dbReference>
<dbReference type="PANTHER" id="PTHR43855:SF1">
    <property type="entry name" value="THIOSULFATE SULFURTRANSFERASE"/>
    <property type="match status" value="1"/>
</dbReference>
<dbReference type="Gene3D" id="3.40.250.10">
    <property type="entry name" value="Rhodanese-like domain"/>
    <property type="match status" value="2"/>
</dbReference>
<dbReference type="CDD" id="cd01449">
    <property type="entry name" value="TST_Repeat_2"/>
    <property type="match status" value="1"/>
</dbReference>
<dbReference type="RefSeq" id="WP_272776745.1">
    <property type="nucleotide sequence ID" value="NZ_JAQQLI010000011.1"/>
</dbReference>
<dbReference type="InterPro" id="IPR051126">
    <property type="entry name" value="Thiosulfate_sulfurtransferase"/>
</dbReference>
<proteinExistence type="predicted"/>
<feature type="domain" description="Rhodanese" evidence="3">
    <location>
        <begin position="172"/>
        <end position="297"/>
    </location>
</feature>
<dbReference type="SMART" id="SM00450">
    <property type="entry name" value="RHOD"/>
    <property type="match status" value="2"/>
</dbReference>
<gene>
    <name evidence="4" type="ORF">PQJ73_09435</name>
</gene>
<name>A0ABT5J8V4_RHOTP</name>
<accession>A0ABT5J8V4</accession>
<protein>
    <submittedName>
        <fullName evidence="4">Rhodanese-like domain-containing protein</fullName>
    </submittedName>
</protein>
<feature type="chain" id="PRO_5047057939" evidence="2">
    <location>
        <begin position="23"/>
        <end position="319"/>
    </location>
</feature>
<dbReference type="Proteomes" id="UP001165652">
    <property type="component" value="Unassembled WGS sequence"/>
</dbReference>
<evidence type="ECO:0000259" key="3">
    <source>
        <dbReference type="PROSITE" id="PS50206"/>
    </source>
</evidence>
<dbReference type="SUPFAM" id="SSF52821">
    <property type="entry name" value="Rhodanese/Cell cycle control phosphatase"/>
    <property type="match status" value="2"/>
</dbReference>
<dbReference type="Pfam" id="PF00581">
    <property type="entry name" value="Rhodanese"/>
    <property type="match status" value="2"/>
</dbReference>
<keyword evidence="5" id="KW-1185">Reference proteome</keyword>
<organism evidence="4 5">
    <name type="scientific">Rhodoplanes tepidamans</name>
    <name type="common">Rhodoplanes cryptolactis</name>
    <dbReference type="NCBI Taxonomy" id="200616"/>
    <lineage>
        <taxon>Bacteria</taxon>
        <taxon>Pseudomonadati</taxon>
        <taxon>Pseudomonadota</taxon>
        <taxon>Alphaproteobacteria</taxon>
        <taxon>Hyphomicrobiales</taxon>
        <taxon>Nitrobacteraceae</taxon>
        <taxon>Rhodoplanes</taxon>
    </lineage>
</organism>
<dbReference type="InterPro" id="IPR001307">
    <property type="entry name" value="Thiosulphate_STrfase_CS"/>
</dbReference>
<feature type="signal peptide" evidence="2">
    <location>
        <begin position="1"/>
        <end position="22"/>
    </location>
</feature>
<sequence>MPALLRIVALAGSLLLSVQAFAGPIVDAAQVAEAIARGAIVWDARDATSFRQAHLPGAVTVAETERALRLPTVQEFNELMRVERAFSDAGLDLGREIVVYANRGSPLAYAAFAAAQYFGARKVSVFHDGIEGWHDSGRAIETGDGRRTPAAVRIAPDPRLSITTDELKARVGRPDVQIVDVRTPAEYAGRDIRAARGGHIPGAVSIPYEWNWVDPDANAKLVRRQVADTRGMALKPRVELRRLYAGLDPRKETIVYCQTGGRASETFGVLKELGFETVRLYKHSWSVWASRPDTPVATGDGPQTCCATGPLPAAQQPVH</sequence>
<reference evidence="4" key="1">
    <citation type="journal article" date="2023" name="Microbiol Resour">
        <title>Genome Sequences of Rhodoplanes serenus and Two Thermotolerant Strains, Rhodoplanes tepidamans and 'Rhodoplanes cryptolactis,' Further Refine the Genus.</title>
        <authorList>
            <person name="Rayyan A.A."/>
            <person name="Kyndt J.A."/>
        </authorList>
    </citation>
    <scope>NUCLEOTIDE SEQUENCE</scope>
    <source>
        <strain evidence="4">DSM 9987</strain>
    </source>
</reference>
<keyword evidence="2" id="KW-0732">Signal</keyword>
<dbReference type="InterPro" id="IPR036873">
    <property type="entry name" value="Rhodanese-like_dom_sf"/>
</dbReference>
<evidence type="ECO:0000313" key="5">
    <source>
        <dbReference type="Proteomes" id="UP001165652"/>
    </source>
</evidence>
<dbReference type="PROSITE" id="PS00380">
    <property type="entry name" value="RHODANESE_1"/>
    <property type="match status" value="1"/>
</dbReference>
<feature type="domain" description="Rhodanese" evidence="3">
    <location>
        <begin position="35"/>
        <end position="142"/>
    </location>
</feature>
<keyword evidence="1" id="KW-0677">Repeat</keyword>